<name>A0A5B7G6N2_PORTR</name>
<evidence type="ECO:0000313" key="3">
    <source>
        <dbReference type="Proteomes" id="UP000324222"/>
    </source>
</evidence>
<protein>
    <submittedName>
        <fullName evidence="2">Uncharacterized protein</fullName>
    </submittedName>
</protein>
<comment type="caution">
    <text evidence="2">The sequence shown here is derived from an EMBL/GenBank/DDBJ whole genome shotgun (WGS) entry which is preliminary data.</text>
</comment>
<gene>
    <name evidence="2" type="ORF">E2C01_048525</name>
</gene>
<sequence length="110" mass="11827">MNEKNLRRFVSDTHNREASGVFEGQSSRGCRSAGSQGARAGGRESWLVNIPPTLSGTASFRPLNTLIAPLPSPATSLPLNTHAVRVPHSYSAGRNIHRGMRVLPSGLILR</sequence>
<proteinExistence type="predicted"/>
<dbReference type="Proteomes" id="UP000324222">
    <property type="component" value="Unassembled WGS sequence"/>
</dbReference>
<feature type="region of interest" description="Disordered" evidence="1">
    <location>
        <begin position="1"/>
        <end position="44"/>
    </location>
</feature>
<dbReference type="AlphaFoldDB" id="A0A5B7G6N2"/>
<dbReference type="EMBL" id="VSRR010012487">
    <property type="protein sequence ID" value="MPC54602.1"/>
    <property type="molecule type" value="Genomic_DNA"/>
</dbReference>
<feature type="compositionally biased region" description="Low complexity" evidence="1">
    <location>
        <begin position="24"/>
        <end position="38"/>
    </location>
</feature>
<evidence type="ECO:0000256" key="1">
    <source>
        <dbReference type="SAM" id="MobiDB-lite"/>
    </source>
</evidence>
<reference evidence="2 3" key="1">
    <citation type="submission" date="2019-05" db="EMBL/GenBank/DDBJ databases">
        <title>Another draft genome of Portunus trituberculatus and its Hox gene families provides insights of decapod evolution.</title>
        <authorList>
            <person name="Jeong J.-H."/>
            <person name="Song I."/>
            <person name="Kim S."/>
            <person name="Choi T."/>
            <person name="Kim D."/>
            <person name="Ryu S."/>
            <person name="Kim W."/>
        </authorList>
    </citation>
    <scope>NUCLEOTIDE SEQUENCE [LARGE SCALE GENOMIC DNA]</scope>
    <source>
        <tissue evidence="2">Muscle</tissue>
    </source>
</reference>
<evidence type="ECO:0000313" key="2">
    <source>
        <dbReference type="EMBL" id="MPC54602.1"/>
    </source>
</evidence>
<feature type="compositionally biased region" description="Basic and acidic residues" evidence="1">
    <location>
        <begin position="1"/>
        <end position="17"/>
    </location>
</feature>
<accession>A0A5B7G6N2</accession>
<keyword evidence="3" id="KW-1185">Reference proteome</keyword>
<organism evidence="2 3">
    <name type="scientific">Portunus trituberculatus</name>
    <name type="common">Swimming crab</name>
    <name type="synonym">Neptunus trituberculatus</name>
    <dbReference type="NCBI Taxonomy" id="210409"/>
    <lineage>
        <taxon>Eukaryota</taxon>
        <taxon>Metazoa</taxon>
        <taxon>Ecdysozoa</taxon>
        <taxon>Arthropoda</taxon>
        <taxon>Crustacea</taxon>
        <taxon>Multicrustacea</taxon>
        <taxon>Malacostraca</taxon>
        <taxon>Eumalacostraca</taxon>
        <taxon>Eucarida</taxon>
        <taxon>Decapoda</taxon>
        <taxon>Pleocyemata</taxon>
        <taxon>Brachyura</taxon>
        <taxon>Eubrachyura</taxon>
        <taxon>Portunoidea</taxon>
        <taxon>Portunidae</taxon>
        <taxon>Portuninae</taxon>
        <taxon>Portunus</taxon>
    </lineage>
</organism>